<feature type="signal peptide" evidence="2">
    <location>
        <begin position="1"/>
        <end position="20"/>
    </location>
</feature>
<feature type="region of interest" description="Disordered" evidence="1">
    <location>
        <begin position="42"/>
        <end position="109"/>
    </location>
</feature>
<feature type="compositionally biased region" description="Basic and acidic residues" evidence="1">
    <location>
        <begin position="96"/>
        <end position="109"/>
    </location>
</feature>
<dbReference type="EMBL" id="SKCS01000378">
    <property type="protein sequence ID" value="TNN10014.1"/>
    <property type="molecule type" value="Genomic_DNA"/>
</dbReference>
<feature type="region of interest" description="Disordered" evidence="1">
    <location>
        <begin position="129"/>
        <end position="165"/>
    </location>
</feature>
<organism evidence="3">
    <name type="scientific">Schistosoma japonicum</name>
    <name type="common">Blood fluke</name>
    <dbReference type="NCBI Taxonomy" id="6182"/>
    <lineage>
        <taxon>Eukaryota</taxon>
        <taxon>Metazoa</taxon>
        <taxon>Spiralia</taxon>
        <taxon>Lophotrochozoa</taxon>
        <taxon>Platyhelminthes</taxon>
        <taxon>Trematoda</taxon>
        <taxon>Digenea</taxon>
        <taxon>Strigeidida</taxon>
        <taxon>Schistosomatoidea</taxon>
        <taxon>Schistosomatidae</taxon>
        <taxon>Schistosoma</taxon>
    </lineage>
</organism>
<keyword evidence="5" id="KW-1185">Reference proteome</keyword>
<evidence type="ECO:0000313" key="5">
    <source>
        <dbReference type="Proteomes" id="UP000311919"/>
    </source>
</evidence>
<accession>C1L7C2</accession>
<sequence>MRFICLHIFAFITFICSNKADKFPTKNILTESYNDDYKGLYNEKHHDRKDPQDYWKPNHEDKKNYESNGYGENGNKYVDEGHGKDSYPGYPSSPHETYKPNKRDDKRKYDVHSYDDHYDYFKDFDKHLYGDNHNNQPSHDKYPEKTYRNSDEPHTDDYDGNQIKPEYNNYQNEYNEHYQPQQNDYYTNSGYGSEGDYYYV</sequence>
<reference evidence="4 5" key="3">
    <citation type="submission" date="2019-03" db="EMBL/GenBank/DDBJ databases">
        <title>An improved genome assembly of the fluke Schistosoma japonicum.</title>
        <authorList>
            <person name="Hu W."/>
            <person name="Luo F."/>
            <person name="Yin M."/>
            <person name="Mo X."/>
            <person name="Sun C."/>
            <person name="Wu Q."/>
            <person name="Zhu B."/>
            <person name="Xiang M."/>
            <person name="Wang J."/>
            <person name="Wang Y."/>
            <person name="Zhang T."/>
            <person name="Xu B."/>
            <person name="Zheng H."/>
            <person name="Feng Z."/>
        </authorList>
    </citation>
    <scope>NUCLEOTIDE SEQUENCE [LARGE SCALE GENOMIC DNA]</scope>
    <source>
        <strain evidence="4">HuSjv2</strain>
        <tissue evidence="4">Worms</tissue>
    </source>
</reference>
<keyword evidence="2" id="KW-0732">Signal</keyword>
<evidence type="ECO:0000313" key="4">
    <source>
        <dbReference type="EMBL" id="TNN10014.1"/>
    </source>
</evidence>
<feature type="region of interest" description="Disordered" evidence="1">
    <location>
        <begin position="179"/>
        <end position="200"/>
    </location>
</feature>
<dbReference type="AlphaFoldDB" id="C1L7C2"/>
<dbReference type="Proteomes" id="UP000311919">
    <property type="component" value="Unassembled WGS sequence"/>
</dbReference>
<feature type="compositionally biased region" description="Low complexity" evidence="1">
    <location>
        <begin position="66"/>
        <end position="76"/>
    </location>
</feature>
<evidence type="ECO:0000313" key="3">
    <source>
        <dbReference type="EMBL" id="CAX70600.1"/>
    </source>
</evidence>
<reference evidence="3" key="2">
    <citation type="submission" date="2009-03" db="EMBL/GenBank/DDBJ databases">
        <authorList>
            <person name="Gang L."/>
        </authorList>
    </citation>
    <scope>NUCLEOTIDE SEQUENCE</scope>
    <source>
        <strain evidence="3">Anhui</strain>
    </source>
</reference>
<reference evidence="3" key="1">
    <citation type="journal article" date="2009" name="Nature">
        <title>The Schistosoma japonicum genome reveals features of host-parasite interplay.</title>
        <authorList>
            <person name="Liu F."/>
            <person name="Zhou Y."/>
            <person name="Wang Z.Q."/>
            <person name="Lu G."/>
            <person name="Zheng H."/>
            <person name="Brindley P.J."/>
            <person name="McManus D.P."/>
            <person name="Blair D."/>
            <person name="Zhang Q.H."/>
            <person name="Zhong Y."/>
            <person name="Wang S."/>
            <person name="Han Z.G."/>
            <person name="Chen Z."/>
        </authorList>
    </citation>
    <scope>NUCLEOTIDE SEQUENCE</scope>
    <source>
        <strain evidence="3">Anhui</strain>
    </source>
</reference>
<name>C1L7C2_SCHJA</name>
<gene>
    <name evidence="4" type="ORF">EWB00_005783</name>
</gene>
<feature type="chain" id="PRO_5036437815" evidence="2">
    <location>
        <begin position="21"/>
        <end position="200"/>
    </location>
</feature>
<protein>
    <submittedName>
        <fullName evidence="3">Asparagine-rich antigen Pfa35-2</fullName>
    </submittedName>
</protein>
<feature type="compositionally biased region" description="Basic and acidic residues" evidence="1">
    <location>
        <begin position="138"/>
        <end position="157"/>
    </location>
</feature>
<evidence type="ECO:0000256" key="2">
    <source>
        <dbReference type="SAM" id="SignalP"/>
    </source>
</evidence>
<dbReference type="EMBL" id="FN314868">
    <property type="protein sequence ID" value="CAX70600.1"/>
    <property type="molecule type" value="mRNA"/>
</dbReference>
<feature type="compositionally biased region" description="Basic and acidic residues" evidence="1">
    <location>
        <begin position="42"/>
        <end position="65"/>
    </location>
</feature>
<evidence type="ECO:0000256" key="1">
    <source>
        <dbReference type="SAM" id="MobiDB-lite"/>
    </source>
</evidence>
<proteinExistence type="evidence at transcript level"/>